<keyword evidence="4" id="KW-0186">Copper</keyword>
<feature type="domain" description="Plastocyanin-like" evidence="7">
    <location>
        <begin position="124"/>
        <end position="285"/>
    </location>
</feature>
<gene>
    <name evidence="9" type="ORF">CAPTEDRAFT_204209</name>
</gene>
<feature type="domain" description="Plastocyanin-like" evidence="8">
    <location>
        <begin position="428"/>
        <end position="576"/>
    </location>
</feature>
<keyword evidence="5" id="KW-0812">Transmembrane</keyword>
<sequence length="661" mass="74975">MHIVRIFLAILLHFLVTNAFDHDVTAACPDDVISCEFDFRLSYNWTMMRFIETGRMNPVIIHEDGSLWHRWKNCTGETELSNSEIASLLVGDGTHKMVMTINGQLPGPPIIVHENQEDDYKGDYIMMVQDWMHDHSREIYHRLKFDLLRFPFDYSPDQCYGISTQADGLQVGVTPFVSALINGKGRLYNKTTSLPVNGHVPLENYVVERGSKYRFRLISASMTFSLRVSIDHHVLHVVSTEAEDLEELVVESLVVHPGERYDFWINAEDPLGSGLYWIRAENLEDVLDAEVGNRAERYFVIEGRISQKIHPGHTEAILRYDGATEDYPSSTRVGCTKISKCSILNCPFQYYPSEYNATCLPITELKSTAATKSMDIDSDKFSEYFLNFHFSGSNVFGAFKPNINGRVHVPTLPRKQSIKEMRGRLRCDACYCTHIQQVPLGHVIQLVIFVHLPDLEIDGITGTSHPVHMHGHQAELVKIAFPYYDNNTGLFAKNNPDIECLQANGECNEAKWTNETWMGWDLPGSVAEAPIRKDTFIVPAGGYLVVRFEADNPGYWYLHCHVEYHNEIGMAMVLQEGAVSEIPSAPDSMKTCGDFDWNREQFLLAVNDPKPPGTPFDGERPVCGRKKMVYRVTVFLLVVVTGILTISAIHKMHSRAAMHYM</sequence>
<dbReference type="EMBL" id="AMQN01007483">
    <property type="status" value="NOT_ANNOTATED_CDS"/>
    <property type="molecule type" value="Genomic_DNA"/>
</dbReference>
<feature type="signal peptide" evidence="6">
    <location>
        <begin position="1"/>
        <end position="19"/>
    </location>
</feature>
<feature type="chain" id="PRO_5008788093" description="Plastocyanin-like domain-containing protein" evidence="6">
    <location>
        <begin position="20"/>
        <end position="661"/>
    </location>
</feature>
<keyword evidence="11" id="KW-1185">Reference proteome</keyword>
<dbReference type="InterPro" id="IPR011706">
    <property type="entry name" value="Cu-oxidase_C"/>
</dbReference>
<dbReference type="STRING" id="283909.R7UJE9"/>
<reference evidence="10" key="3">
    <citation type="submission" date="2015-06" db="UniProtKB">
        <authorList>
            <consortium name="EnsemblMetazoa"/>
        </authorList>
    </citation>
    <scope>IDENTIFICATION</scope>
</reference>
<evidence type="ECO:0000256" key="3">
    <source>
        <dbReference type="ARBA" id="ARBA00023002"/>
    </source>
</evidence>
<accession>R7UJE9</accession>
<keyword evidence="5" id="KW-1133">Transmembrane helix</keyword>
<dbReference type="GO" id="GO:0016491">
    <property type="term" value="F:oxidoreductase activity"/>
    <property type="evidence" value="ECO:0007669"/>
    <property type="project" value="UniProtKB-KW"/>
</dbReference>
<dbReference type="InterPro" id="IPR033138">
    <property type="entry name" value="Cu_oxidase_CS"/>
</dbReference>
<dbReference type="FunFam" id="2.60.40.420:FF:000045">
    <property type="entry name" value="Laccase 2"/>
    <property type="match status" value="1"/>
</dbReference>
<keyword evidence="5" id="KW-0472">Membrane</keyword>
<evidence type="ECO:0000256" key="2">
    <source>
        <dbReference type="ARBA" id="ARBA00022723"/>
    </source>
</evidence>
<dbReference type="OrthoDB" id="2121828at2759"/>
<dbReference type="AlphaFoldDB" id="R7UJE9"/>
<dbReference type="InterPro" id="IPR002355">
    <property type="entry name" value="Cu_oxidase_Cu_BS"/>
</dbReference>
<dbReference type="OMA" id="VQYNMSI"/>
<dbReference type="InterPro" id="IPR001117">
    <property type="entry name" value="Cu-oxidase_2nd"/>
</dbReference>
<keyword evidence="2" id="KW-0479">Metal-binding</keyword>
<organism evidence="9">
    <name type="scientific">Capitella teleta</name>
    <name type="common">Polychaete worm</name>
    <dbReference type="NCBI Taxonomy" id="283909"/>
    <lineage>
        <taxon>Eukaryota</taxon>
        <taxon>Metazoa</taxon>
        <taxon>Spiralia</taxon>
        <taxon>Lophotrochozoa</taxon>
        <taxon>Annelida</taxon>
        <taxon>Polychaeta</taxon>
        <taxon>Sedentaria</taxon>
        <taxon>Scolecida</taxon>
        <taxon>Capitellidae</taxon>
        <taxon>Capitella</taxon>
    </lineage>
</organism>
<reference evidence="11" key="1">
    <citation type="submission" date="2012-12" db="EMBL/GenBank/DDBJ databases">
        <authorList>
            <person name="Hellsten U."/>
            <person name="Grimwood J."/>
            <person name="Chapman J.A."/>
            <person name="Shapiro H."/>
            <person name="Aerts A."/>
            <person name="Otillar R.P."/>
            <person name="Terry A.Y."/>
            <person name="Boore J.L."/>
            <person name="Simakov O."/>
            <person name="Marletaz F."/>
            <person name="Cho S.-J."/>
            <person name="Edsinger-Gonzales E."/>
            <person name="Havlak P."/>
            <person name="Kuo D.-H."/>
            <person name="Larsson T."/>
            <person name="Lv J."/>
            <person name="Arendt D."/>
            <person name="Savage R."/>
            <person name="Osoegawa K."/>
            <person name="de Jong P."/>
            <person name="Lindberg D.R."/>
            <person name="Seaver E.C."/>
            <person name="Weisblat D.A."/>
            <person name="Putnam N.H."/>
            <person name="Grigoriev I.V."/>
            <person name="Rokhsar D.S."/>
        </authorList>
    </citation>
    <scope>NUCLEOTIDE SEQUENCE</scope>
    <source>
        <strain evidence="11">I ESC-2004</strain>
    </source>
</reference>
<dbReference type="Gene3D" id="2.60.40.420">
    <property type="entry name" value="Cupredoxins - blue copper proteins"/>
    <property type="match status" value="2"/>
</dbReference>
<evidence type="ECO:0000313" key="9">
    <source>
        <dbReference type="EMBL" id="ELU06335.1"/>
    </source>
</evidence>
<keyword evidence="6" id="KW-0732">Signal</keyword>
<dbReference type="GO" id="GO:0005886">
    <property type="term" value="C:plasma membrane"/>
    <property type="evidence" value="ECO:0007669"/>
    <property type="project" value="TreeGrafter"/>
</dbReference>
<evidence type="ECO:0008006" key="12">
    <source>
        <dbReference type="Google" id="ProtNLM"/>
    </source>
</evidence>
<dbReference type="InterPro" id="IPR045087">
    <property type="entry name" value="Cu-oxidase_fam"/>
</dbReference>
<dbReference type="PROSITE" id="PS00079">
    <property type="entry name" value="MULTICOPPER_OXIDASE1"/>
    <property type="match status" value="1"/>
</dbReference>
<dbReference type="PANTHER" id="PTHR11709:SF394">
    <property type="entry name" value="FI03373P-RELATED"/>
    <property type="match status" value="1"/>
</dbReference>
<dbReference type="CDD" id="cd13884">
    <property type="entry name" value="CuRO_2_tcLCC_insect_like"/>
    <property type="match status" value="1"/>
</dbReference>
<dbReference type="EMBL" id="KB300771">
    <property type="protein sequence ID" value="ELU06335.1"/>
    <property type="molecule type" value="Genomic_DNA"/>
</dbReference>
<dbReference type="PANTHER" id="PTHR11709">
    <property type="entry name" value="MULTI-COPPER OXIDASE"/>
    <property type="match status" value="1"/>
</dbReference>
<dbReference type="Proteomes" id="UP000014760">
    <property type="component" value="Unassembled WGS sequence"/>
</dbReference>
<reference evidence="9 11" key="2">
    <citation type="journal article" date="2013" name="Nature">
        <title>Insights into bilaterian evolution from three spiralian genomes.</title>
        <authorList>
            <person name="Simakov O."/>
            <person name="Marletaz F."/>
            <person name="Cho S.J."/>
            <person name="Edsinger-Gonzales E."/>
            <person name="Havlak P."/>
            <person name="Hellsten U."/>
            <person name="Kuo D.H."/>
            <person name="Larsson T."/>
            <person name="Lv J."/>
            <person name="Arendt D."/>
            <person name="Savage R."/>
            <person name="Osoegawa K."/>
            <person name="de Jong P."/>
            <person name="Grimwood J."/>
            <person name="Chapman J.A."/>
            <person name="Shapiro H."/>
            <person name="Aerts A."/>
            <person name="Otillar R.P."/>
            <person name="Terry A.Y."/>
            <person name="Boore J.L."/>
            <person name="Grigoriev I.V."/>
            <person name="Lindberg D.R."/>
            <person name="Seaver E.C."/>
            <person name="Weisblat D.A."/>
            <person name="Putnam N.H."/>
            <person name="Rokhsar D.S."/>
        </authorList>
    </citation>
    <scope>NUCLEOTIDE SEQUENCE</scope>
    <source>
        <strain evidence="9 11">I ESC-2004</strain>
    </source>
</reference>
<evidence type="ECO:0000313" key="10">
    <source>
        <dbReference type="EnsemblMetazoa" id="CapteP204209"/>
    </source>
</evidence>
<dbReference type="GO" id="GO:0005507">
    <property type="term" value="F:copper ion binding"/>
    <property type="evidence" value="ECO:0007669"/>
    <property type="project" value="InterPro"/>
</dbReference>
<dbReference type="PROSITE" id="PS00080">
    <property type="entry name" value="MULTICOPPER_OXIDASE2"/>
    <property type="match status" value="1"/>
</dbReference>
<dbReference type="Pfam" id="PF00394">
    <property type="entry name" value="Cu-oxidase"/>
    <property type="match status" value="1"/>
</dbReference>
<dbReference type="SUPFAM" id="SSF49503">
    <property type="entry name" value="Cupredoxins"/>
    <property type="match status" value="2"/>
</dbReference>
<dbReference type="GO" id="GO:0006826">
    <property type="term" value="P:iron ion transport"/>
    <property type="evidence" value="ECO:0007669"/>
    <property type="project" value="TreeGrafter"/>
</dbReference>
<dbReference type="FunCoup" id="R7UJE9">
    <property type="interactions" value="43"/>
</dbReference>
<evidence type="ECO:0000256" key="5">
    <source>
        <dbReference type="SAM" id="Phobius"/>
    </source>
</evidence>
<dbReference type="CDD" id="cd13905">
    <property type="entry name" value="CuRO_3_tcLLC2_insect_like"/>
    <property type="match status" value="1"/>
</dbReference>
<dbReference type="EnsemblMetazoa" id="CapteT204209">
    <property type="protein sequence ID" value="CapteP204209"/>
    <property type="gene ID" value="CapteG204209"/>
</dbReference>
<feature type="transmembrane region" description="Helical" evidence="5">
    <location>
        <begin position="628"/>
        <end position="649"/>
    </location>
</feature>
<evidence type="ECO:0000313" key="11">
    <source>
        <dbReference type="Proteomes" id="UP000014760"/>
    </source>
</evidence>
<evidence type="ECO:0000256" key="6">
    <source>
        <dbReference type="SAM" id="SignalP"/>
    </source>
</evidence>
<comment type="similarity">
    <text evidence="1">Belongs to the multicopper oxidase family.</text>
</comment>
<evidence type="ECO:0000256" key="1">
    <source>
        <dbReference type="ARBA" id="ARBA00010609"/>
    </source>
</evidence>
<evidence type="ECO:0000259" key="7">
    <source>
        <dbReference type="Pfam" id="PF00394"/>
    </source>
</evidence>
<protein>
    <recommendedName>
        <fullName evidence="12">Plastocyanin-like domain-containing protein</fullName>
    </recommendedName>
</protein>
<proteinExistence type="inferred from homology"/>
<evidence type="ECO:0000256" key="4">
    <source>
        <dbReference type="ARBA" id="ARBA00023008"/>
    </source>
</evidence>
<name>R7UJE9_CAPTE</name>
<dbReference type="InterPro" id="IPR008972">
    <property type="entry name" value="Cupredoxin"/>
</dbReference>
<dbReference type="Pfam" id="PF07731">
    <property type="entry name" value="Cu-oxidase_2"/>
    <property type="match status" value="1"/>
</dbReference>
<keyword evidence="3" id="KW-0560">Oxidoreductase</keyword>
<dbReference type="HOGENOM" id="CLU_415185_0_0_1"/>
<evidence type="ECO:0000259" key="8">
    <source>
        <dbReference type="Pfam" id="PF07731"/>
    </source>
</evidence>